<keyword evidence="1" id="KW-0472">Membrane</keyword>
<keyword evidence="1" id="KW-1133">Transmembrane helix</keyword>
<proteinExistence type="predicted"/>
<accession>A0AAY5E7L4</accession>
<reference evidence="2" key="3">
    <citation type="submission" date="2025-09" db="UniProtKB">
        <authorList>
            <consortium name="Ensembl"/>
        </authorList>
    </citation>
    <scope>IDENTIFICATION</scope>
</reference>
<keyword evidence="1" id="KW-0812">Transmembrane</keyword>
<reference evidence="2" key="2">
    <citation type="submission" date="2025-08" db="UniProtKB">
        <authorList>
            <consortium name="Ensembl"/>
        </authorList>
    </citation>
    <scope>IDENTIFICATION</scope>
</reference>
<organism evidence="2 3">
    <name type="scientific">Electrophorus electricus</name>
    <name type="common">Electric eel</name>
    <name type="synonym">Gymnotus electricus</name>
    <dbReference type="NCBI Taxonomy" id="8005"/>
    <lineage>
        <taxon>Eukaryota</taxon>
        <taxon>Metazoa</taxon>
        <taxon>Chordata</taxon>
        <taxon>Craniata</taxon>
        <taxon>Vertebrata</taxon>
        <taxon>Euteleostomi</taxon>
        <taxon>Actinopterygii</taxon>
        <taxon>Neopterygii</taxon>
        <taxon>Teleostei</taxon>
        <taxon>Ostariophysi</taxon>
        <taxon>Gymnotiformes</taxon>
        <taxon>Gymnotoidei</taxon>
        <taxon>Gymnotidae</taxon>
        <taxon>Electrophorus</taxon>
    </lineage>
</organism>
<protein>
    <submittedName>
        <fullName evidence="2">Uncharacterized protein</fullName>
    </submittedName>
</protein>
<dbReference type="AlphaFoldDB" id="A0AAY5E7L4"/>
<evidence type="ECO:0000313" key="2">
    <source>
        <dbReference type="Ensembl" id="ENSEEEP00000052816.1"/>
    </source>
</evidence>
<sequence>MVLLHRMGGCMNVHWFMGVCECGVGMHVCACVRIGVWVFVSVGMHVCACVCIGVWVFVSVGMHVCACVCIGVWVFLCACSLIIEFVSFGLLFVSACMCKRPLFKSHF</sequence>
<evidence type="ECO:0000313" key="3">
    <source>
        <dbReference type="Proteomes" id="UP000314983"/>
    </source>
</evidence>
<evidence type="ECO:0000256" key="1">
    <source>
        <dbReference type="SAM" id="Phobius"/>
    </source>
</evidence>
<reference evidence="2 3" key="1">
    <citation type="submission" date="2020-05" db="EMBL/GenBank/DDBJ databases">
        <title>Electrophorus electricus (electric eel) genome, fEleEle1, primary haplotype.</title>
        <authorList>
            <person name="Myers G."/>
            <person name="Meyer A."/>
            <person name="Fedrigo O."/>
            <person name="Formenti G."/>
            <person name="Rhie A."/>
            <person name="Tracey A."/>
            <person name="Sims Y."/>
            <person name="Jarvis E.D."/>
        </authorList>
    </citation>
    <scope>NUCLEOTIDE SEQUENCE [LARGE SCALE GENOMIC DNA]</scope>
</reference>
<feature type="transmembrane region" description="Helical" evidence="1">
    <location>
        <begin position="70"/>
        <end position="98"/>
    </location>
</feature>
<dbReference type="Proteomes" id="UP000314983">
    <property type="component" value="Chromosome 24"/>
</dbReference>
<feature type="transmembrane region" description="Helical" evidence="1">
    <location>
        <begin position="36"/>
        <end position="58"/>
    </location>
</feature>
<name>A0AAY5E7L4_ELEEL</name>
<dbReference type="Ensembl" id="ENSEEET00000056906.1">
    <property type="protein sequence ID" value="ENSEEEP00000052816.1"/>
    <property type="gene ID" value="ENSEEEG00000026860.1"/>
</dbReference>
<keyword evidence="3" id="KW-1185">Reference proteome</keyword>